<dbReference type="Pfam" id="PF01547">
    <property type="entry name" value="SBP_bac_1"/>
    <property type="match status" value="1"/>
</dbReference>
<dbReference type="Gene3D" id="3.40.190.10">
    <property type="entry name" value="Periplasmic binding protein-like II"/>
    <property type="match status" value="2"/>
</dbReference>
<keyword evidence="5" id="KW-0449">Lipoprotein</keyword>
<keyword evidence="8" id="KW-1185">Reference proteome</keyword>
<dbReference type="EMBL" id="WHOC01000028">
    <property type="protein sequence ID" value="NOU85334.1"/>
    <property type="molecule type" value="Genomic_DNA"/>
</dbReference>
<evidence type="ECO:0000256" key="6">
    <source>
        <dbReference type="SAM" id="SignalP"/>
    </source>
</evidence>
<evidence type="ECO:0000313" key="7">
    <source>
        <dbReference type="EMBL" id="NOU85334.1"/>
    </source>
</evidence>
<dbReference type="PANTHER" id="PTHR43649:SF33">
    <property type="entry name" value="POLYGALACTURONAN_RHAMNOGALACTURONAN-BINDING PROTEIN YTCQ"/>
    <property type="match status" value="1"/>
</dbReference>
<dbReference type="PROSITE" id="PS51257">
    <property type="entry name" value="PROKAR_LIPOPROTEIN"/>
    <property type="match status" value="1"/>
</dbReference>
<reference evidence="7 8" key="1">
    <citation type="submission" date="2019-10" db="EMBL/GenBank/DDBJ databases">
        <title>Description of Paenibacillus choica sp. nov.</title>
        <authorList>
            <person name="Carlier A."/>
            <person name="Qi S."/>
        </authorList>
    </citation>
    <scope>NUCLEOTIDE SEQUENCE [LARGE SCALE GENOMIC DNA]</scope>
    <source>
        <strain evidence="7 8">LMG 31460</strain>
    </source>
</reference>
<dbReference type="InterPro" id="IPR006059">
    <property type="entry name" value="SBP"/>
</dbReference>
<name>A0ABX1YXQ6_9BACL</name>
<comment type="caution">
    <text evidence="7">The sequence shown here is derived from an EMBL/GenBank/DDBJ whole genome shotgun (WGS) entry which is preliminary data.</text>
</comment>
<keyword evidence="2 6" id="KW-0732">Signal</keyword>
<evidence type="ECO:0000256" key="3">
    <source>
        <dbReference type="ARBA" id="ARBA00023136"/>
    </source>
</evidence>
<dbReference type="Proteomes" id="UP000658690">
    <property type="component" value="Unassembled WGS sequence"/>
</dbReference>
<sequence length="530" mass="59784">MRRGYVVLLTTVMTAGILAGCGGGADVKKAEVKEDKTISTSGFPIVKEPITLKVFAGKSPSAPNDWNNVEVWKEYAKMSNINIDWQLVPTESLAEKRNLTLAGGDLPDAFHTSRFSAEDLLNYGGQGLFIPLNDLIKKYAPNFQKMMDQYPEIKKAITMTDGKIYSLPSFYDPSFMSVRTGSQLWLNKKYLDTMNMKEPTTTEEFYQYLKAIKTKDPNGNGKNDEIPYAASGYAALLDHLKGSWGLGNRGLAHSRVDVDPTTNKLRFIPMDGRYKELLEYMNKLYKEDLFVKDILTLPGPEFLAKGKEGNYGSFMYTNAKVGFNVQQNDYIGALAFTGPHGDRLFSRARPSVQDVGSFVITKNNKNPEASLRWVDYFYSEEGSKMFFLGFEGKSFVMKNGKAEYADEIKQNQENLKKYVTFMGGYYPAMLTEKTFTGGESDPDNIAATKKNEAYWPKDVWGPFKYTAEELPRFNALSADINNYVNEMTTKFIMGAAPFSEWDTYTATLKKMGIEEYLKIYTAAADRYNKP</sequence>
<accession>A0ABX1YXQ6</accession>
<feature type="chain" id="PRO_5045342841" evidence="6">
    <location>
        <begin position="20"/>
        <end position="530"/>
    </location>
</feature>
<dbReference type="PANTHER" id="PTHR43649">
    <property type="entry name" value="ARABINOSE-BINDING PROTEIN-RELATED"/>
    <property type="match status" value="1"/>
</dbReference>
<evidence type="ECO:0000256" key="4">
    <source>
        <dbReference type="ARBA" id="ARBA00023139"/>
    </source>
</evidence>
<keyword evidence="3" id="KW-0472">Membrane</keyword>
<keyword evidence="1" id="KW-1003">Cell membrane</keyword>
<evidence type="ECO:0000313" key="8">
    <source>
        <dbReference type="Proteomes" id="UP000658690"/>
    </source>
</evidence>
<evidence type="ECO:0000256" key="1">
    <source>
        <dbReference type="ARBA" id="ARBA00022475"/>
    </source>
</evidence>
<protein>
    <submittedName>
        <fullName evidence="7">Extracellular solute-binding protein</fullName>
    </submittedName>
</protein>
<gene>
    <name evidence="7" type="ORF">GC102_05990</name>
</gene>
<keyword evidence="4" id="KW-0564">Palmitate</keyword>
<organism evidence="7 8">
    <name type="scientific">Paenibacillus germinis</name>
    <dbReference type="NCBI Taxonomy" id="2654979"/>
    <lineage>
        <taxon>Bacteria</taxon>
        <taxon>Bacillati</taxon>
        <taxon>Bacillota</taxon>
        <taxon>Bacilli</taxon>
        <taxon>Bacillales</taxon>
        <taxon>Paenibacillaceae</taxon>
        <taxon>Paenibacillus</taxon>
    </lineage>
</organism>
<proteinExistence type="predicted"/>
<feature type="signal peptide" evidence="6">
    <location>
        <begin position="1"/>
        <end position="19"/>
    </location>
</feature>
<evidence type="ECO:0000256" key="2">
    <source>
        <dbReference type="ARBA" id="ARBA00022729"/>
    </source>
</evidence>
<dbReference type="InterPro" id="IPR050490">
    <property type="entry name" value="Bact_solute-bd_prot1"/>
</dbReference>
<evidence type="ECO:0000256" key="5">
    <source>
        <dbReference type="ARBA" id="ARBA00023288"/>
    </source>
</evidence>
<dbReference type="SUPFAM" id="SSF53850">
    <property type="entry name" value="Periplasmic binding protein-like II"/>
    <property type="match status" value="1"/>
</dbReference>